<organism evidence="2 3">
    <name type="scientific">Halopseudomonas xinjiangensis</name>
    <dbReference type="NCBI Taxonomy" id="487184"/>
    <lineage>
        <taxon>Bacteria</taxon>
        <taxon>Pseudomonadati</taxon>
        <taxon>Pseudomonadota</taxon>
        <taxon>Gammaproteobacteria</taxon>
        <taxon>Pseudomonadales</taxon>
        <taxon>Pseudomonadaceae</taxon>
        <taxon>Halopseudomonas</taxon>
    </lineage>
</organism>
<dbReference type="EMBL" id="LT629736">
    <property type="protein sequence ID" value="SDS45056.1"/>
    <property type="molecule type" value="Genomic_DNA"/>
</dbReference>
<accession>A0A1H1SBC6</accession>
<dbReference type="RefSeq" id="WP_093392813.1">
    <property type="nucleotide sequence ID" value="NZ_LT629736.1"/>
</dbReference>
<gene>
    <name evidence="2" type="ORF">SAMN05216421_1545</name>
</gene>
<keyword evidence="1" id="KW-0812">Transmembrane</keyword>
<evidence type="ECO:0000256" key="1">
    <source>
        <dbReference type="SAM" id="Phobius"/>
    </source>
</evidence>
<feature type="transmembrane region" description="Helical" evidence="1">
    <location>
        <begin position="29"/>
        <end position="49"/>
    </location>
</feature>
<evidence type="ECO:0008006" key="4">
    <source>
        <dbReference type="Google" id="ProtNLM"/>
    </source>
</evidence>
<evidence type="ECO:0000313" key="2">
    <source>
        <dbReference type="EMBL" id="SDS45056.1"/>
    </source>
</evidence>
<evidence type="ECO:0000313" key="3">
    <source>
        <dbReference type="Proteomes" id="UP000243207"/>
    </source>
</evidence>
<feature type="transmembrane region" description="Helical" evidence="1">
    <location>
        <begin position="5"/>
        <end position="23"/>
    </location>
</feature>
<sequence>MSQRLFIVWIGLLALLAGMVGLAHFFPAYAWLALIGSAGQVVLLLGGFVRLQDHPALVRFFALGAGFWIVLMFTLTLADLFTR</sequence>
<keyword evidence="3" id="KW-1185">Reference proteome</keyword>
<dbReference type="AlphaFoldDB" id="A0A1H1SBC6"/>
<name>A0A1H1SBC6_9GAMM</name>
<proteinExistence type="predicted"/>
<keyword evidence="1" id="KW-0472">Membrane</keyword>
<dbReference type="OrthoDB" id="7003883at2"/>
<protein>
    <recommendedName>
        <fullName evidence="4">Cytochrome c oxidase subunit 4</fullName>
    </recommendedName>
</protein>
<feature type="transmembrane region" description="Helical" evidence="1">
    <location>
        <begin position="56"/>
        <end position="78"/>
    </location>
</feature>
<reference evidence="3" key="1">
    <citation type="submission" date="2016-10" db="EMBL/GenBank/DDBJ databases">
        <authorList>
            <person name="Varghese N."/>
            <person name="Submissions S."/>
        </authorList>
    </citation>
    <scope>NUCLEOTIDE SEQUENCE [LARGE SCALE GENOMIC DNA]</scope>
    <source>
        <strain evidence="3">NRRL B-51270</strain>
    </source>
</reference>
<dbReference type="Proteomes" id="UP000243207">
    <property type="component" value="Chromosome I"/>
</dbReference>
<keyword evidence="1" id="KW-1133">Transmembrane helix</keyword>